<proteinExistence type="predicted"/>
<evidence type="ECO:0000259" key="3">
    <source>
        <dbReference type="Pfam" id="PF10727"/>
    </source>
</evidence>
<feature type="region of interest" description="Disordered" evidence="1">
    <location>
        <begin position="57"/>
        <end position="97"/>
    </location>
</feature>
<dbReference type="Gene3D" id="3.40.50.720">
    <property type="entry name" value="NAD(P)-binding Rossmann-like Domain"/>
    <property type="match status" value="2"/>
</dbReference>
<dbReference type="KEGG" id="bpz:BP1026B_I0685"/>
<dbReference type="InterPro" id="IPR036291">
    <property type="entry name" value="NAD(P)-bd_dom_sf"/>
</dbReference>
<evidence type="ECO:0000313" key="5">
    <source>
        <dbReference type="EMBL" id="AFI65348.1"/>
    </source>
</evidence>
<dbReference type="SUPFAM" id="SSF48179">
    <property type="entry name" value="6-phosphogluconate dehydrogenase C-terminal domain-like"/>
    <property type="match status" value="1"/>
</dbReference>
<dbReference type="RefSeq" id="WP_004552687.1">
    <property type="nucleotide sequence ID" value="NC_017831.1"/>
</dbReference>
<dbReference type="InterPro" id="IPR018931">
    <property type="entry name" value="DUF2520"/>
</dbReference>
<reference evidence="5 6" key="1">
    <citation type="journal article" date="2012" name="PLoS ONE">
        <title>Evolution of Burkholderia pseudomallei in recurrent melioidosis.</title>
        <authorList>
            <person name="Hayden H.S."/>
            <person name="Lim R."/>
            <person name="Brittnacher M.J."/>
            <person name="Sims E.H."/>
            <person name="Ramage E.R."/>
            <person name="Fong C."/>
            <person name="Wu Z."/>
            <person name="Crist E."/>
            <person name="Chang J."/>
            <person name="Zhou Y."/>
            <person name="Radey M."/>
            <person name="Rohmer L."/>
            <person name="Haugen E."/>
            <person name="Gillett W."/>
            <person name="Wuthiekanun V."/>
            <person name="Peacock S.J."/>
            <person name="Kaul R."/>
            <person name="Miller S.I."/>
            <person name="Manoil C."/>
            <person name="Jacobs M.A."/>
        </authorList>
    </citation>
    <scope>NUCLEOTIDE SEQUENCE [LARGE SCALE GENOMIC DNA]</scope>
    <source>
        <strain evidence="5 6">1026b</strain>
    </source>
</reference>
<dbReference type="Pfam" id="PF10727">
    <property type="entry name" value="Rossmann-like"/>
    <property type="match status" value="1"/>
</dbReference>
<dbReference type="EMBL" id="CP002833">
    <property type="protein sequence ID" value="AFI65348.1"/>
    <property type="molecule type" value="Genomic_DNA"/>
</dbReference>
<dbReference type="PATRIC" id="fig|884204.3.peg.747"/>
<dbReference type="Pfam" id="PF03807">
    <property type="entry name" value="F420_oxidored"/>
    <property type="match status" value="1"/>
</dbReference>
<dbReference type="Pfam" id="PF10728">
    <property type="entry name" value="DUF2520"/>
    <property type="match status" value="1"/>
</dbReference>
<evidence type="ECO:0008006" key="7">
    <source>
        <dbReference type="Google" id="ProtNLM"/>
    </source>
</evidence>
<sequence length="382" mass="38829">MSLSATPRIGFIGAGRLARCVARRFARAGYDVVAVASRSSASAAALAAQIDAERAARQAGSNPAPHSALNSVPNITPDVAANGAPNASSKTASKVPSSAASQAASSVAPASAPDAGRSRARCAALDSPQAVVDAADLIFVTTPDDALGRIAAELRFAPARAGEQALVHCSGASGVDLLDPARAQGAATGGFHPLYLFGGDDADLARIDGCSVTIEADGALKDALKDALMALAAALGCHPLSIPAGGRMLYHAAANYAASFALCNLAECVELWRSLGFAEDDALRALLPMLAGTIETARDKGLANALAGPVSRGDVGIVERQLALLESRGGDHAAFYAFHTRRAVALARRRASPPPSLDALERALDASLARSLDLARPACDEP</sequence>
<feature type="domain" description="DUF2520" evidence="4">
    <location>
        <begin position="221"/>
        <end position="340"/>
    </location>
</feature>
<dbReference type="Proteomes" id="UP000010087">
    <property type="component" value="Chromosome 1"/>
</dbReference>
<dbReference type="PANTHER" id="PTHR40459:SF1">
    <property type="entry name" value="CONSERVED HYPOTHETICAL ALANINE AND LEUCINE RICH PROTEIN"/>
    <property type="match status" value="1"/>
</dbReference>
<dbReference type="AlphaFoldDB" id="A0A0H3HFY5"/>
<dbReference type="SUPFAM" id="SSF51735">
    <property type="entry name" value="NAD(P)-binding Rossmann-fold domains"/>
    <property type="match status" value="2"/>
</dbReference>
<name>A0A0H3HFY5_BURP2</name>
<evidence type="ECO:0000259" key="4">
    <source>
        <dbReference type="Pfam" id="PF10728"/>
    </source>
</evidence>
<organism evidence="5 6">
    <name type="scientific">Burkholderia pseudomallei (strain 1026b)</name>
    <dbReference type="NCBI Taxonomy" id="884204"/>
    <lineage>
        <taxon>Bacteria</taxon>
        <taxon>Pseudomonadati</taxon>
        <taxon>Pseudomonadota</taxon>
        <taxon>Betaproteobacteria</taxon>
        <taxon>Burkholderiales</taxon>
        <taxon>Burkholderiaceae</taxon>
        <taxon>Burkholderia</taxon>
        <taxon>pseudomallei group</taxon>
    </lineage>
</organism>
<evidence type="ECO:0000313" key="6">
    <source>
        <dbReference type="Proteomes" id="UP000010087"/>
    </source>
</evidence>
<evidence type="ECO:0000256" key="1">
    <source>
        <dbReference type="SAM" id="MobiDB-lite"/>
    </source>
</evidence>
<dbReference type="InterPro" id="IPR028939">
    <property type="entry name" value="P5C_Rdtase_cat_N"/>
</dbReference>
<protein>
    <recommendedName>
        <fullName evidence="7">NADP oxidoreductase coenzyme F420-dependent</fullName>
    </recommendedName>
</protein>
<dbReference type="InterPro" id="IPR019665">
    <property type="entry name" value="OxRdtase/DH_put_Rossmann_dom"/>
</dbReference>
<dbReference type="PANTHER" id="PTHR40459">
    <property type="entry name" value="CONSERVED HYPOTHETICAL ALANINE AND LEUCINE RICH PROTEIN"/>
    <property type="match status" value="1"/>
</dbReference>
<dbReference type="InterPro" id="IPR008927">
    <property type="entry name" value="6-PGluconate_DH-like_C_sf"/>
</dbReference>
<accession>A0A0H3HFY5</accession>
<feature type="domain" description="Pyrroline-5-carboxylate reductase catalytic N-terminal" evidence="2">
    <location>
        <begin position="8"/>
        <end position="53"/>
    </location>
</feature>
<dbReference type="InterPro" id="IPR037108">
    <property type="entry name" value="TM1727-like_C_sf"/>
</dbReference>
<gene>
    <name evidence="5" type="ordered locus">BP1026B_I0685</name>
</gene>
<feature type="domain" description="Putative oxidoreductase/dehydrogenase Rossmann-like" evidence="3">
    <location>
        <begin position="113"/>
        <end position="193"/>
    </location>
</feature>
<evidence type="ECO:0000259" key="2">
    <source>
        <dbReference type="Pfam" id="PF03807"/>
    </source>
</evidence>
<dbReference type="Gene3D" id="1.10.1040.20">
    <property type="entry name" value="ProC-like, C-terminal domain"/>
    <property type="match status" value="1"/>
</dbReference>